<evidence type="ECO:0000313" key="2">
    <source>
        <dbReference type="EMBL" id="HFW32133.1"/>
    </source>
</evidence>
<dbReference type="Gene3D" id="3.40.190.10">
    <property type="entry name" value="Periplasmic binding protein-like II"/>
    <property type="match status" value="1"/>
</dbReference>
<dbReference type="Gene3D" id="1.10.10.10">
    <property type="entry name" value="Winged helix-like DNA-binding domain superfamily/Winged helix DNA-binding domain"/>
    <property type="match status" value="1"/>
</dbReference>
<comment type="caution">
    <text evidence="1">The sequence shown here is derived from an EMBL/GenBank/DDBJ whole genome shotgun (WGS) entry which is preliminary data.</text>
</comment>
<protein>
    <submittedName>
        <fullName evidence="1">Transcriptional regulator</fullName>
    </submittedName>
</protein>
<accession>A0A7C2NCY6</accession>
<dbReference type="PIRSF" id="PIRSF012876">
    <property type="entry name" value="Txn_rg_UCP012876"/>
    <property type="match status" value="1"/>
</dbReference>
<dbReference type="EMBL" id="DTLB01000023">
    <property type="protein sequence ID" value="HFW32133.1"/>
    <property type="molecule type" value="Genomic_DNA"/>
</dbReference>
<proteinExistence type="predicted"/>
<name>A0A7C2NCY6_ARCFL</name>
<organism evidence="1">
    <name type="scientific">Archaeoglobus fulgidus</name>
    <dbReference type="NCBI Taxonomy" id="2234"/>
    <lineage>
        <taxon>Archaea</taxon>
        <taxon>Methanobacteriati</taxon>
        <taxon>Methanobacteriota</taxon>
        <taxon>Archaeoglobi</taxon>
        <taxon>Archaeoglobales</taxon>
        <taxon>Archaeoglobaceae</taxon>
        <taxon>Archaeoglobus</taxon>
    </lineage>
</organism>
<dbReference type="AlphaFoldDB" id="A0A7C2NCY6"/>
<dbReference type="SUPFAM" id="SSF46785">
    <property type="entry name" value="Winged helix' DNA-binding domain"/>
    <property type="match status" value="1"/>
</dbReference>
<reference evidence="1" key="1">
    <citation type="journal article" date="2020" name="mSystems">
        <title>Genome- and Community-Level Interaction Insights into Carbon Utilization and Element Cycling Functions of Hydrothermarchaeota in Hydrothermal Sediment.</title>
        <authorList>
            <person name="Zhou Z."/>
            <person name="Liu Y."/>
            <person name="Xu W."/>
            <person name="Pan J."/>
            <person name="Luo Z.H."/>
            <person name="Li M."/>
        </authorList>
    </citation>
    <scope>NUCLEOTIDE SEQUENCE [LARGE SCALE GENOMIC DNA]</scope>
    <source>
        <strain evidence="1">SpSt-12</strain>
        <strain evidence="2">SpSt-87</strain>
    </source>
</reference>
<sequence>MDAGEKIKHVLERAGEEGILQSEISSLTGLSKSTVSETLSGLEDAKEIVRKKVSGKSYRVWLVKYSPEPVRGVARIGILRASEYPRVVKASKKQNSYMRVYESSIEITKDLVHGVIDIAASPFITQAFFGILMKNITIVRKVALNGGGLVFSNSEAEYWGCSEFSTMERNLRKYFDLRGIKGRIRYFRSPENMIRSLAELRAIAIWEPYFTILEGRKELFSEQVGDYLCCTLAVNNSFAECNPDLLENFLKDFDRARVRKSDGEAVAELIGFPAEIVARSFENYDFYPEQEFKREELEELRFGRLEGVIRLD</sequence>
<gene>
    <name evidence="1" type="ORF">ENN70_01545</name>
    <name evidence="2" type="ORF">ENW66_04165</name>
</gene>
<evidence type="ECO:0000313" key="1">
    <source>
        <dbReference type="EMBL" id="HET20796.1"/>
    </source>
</evidence>
<dbReference type="SUPFAM" id="SSF53850">
    <property type="entry name" value="Periplasmic binding protein-like II"/>
    <property type="match status" value="1"/>
</dbReference>
<dbReference type="EMBL" id="DSCQ01000020">
    <property type="protein sequence ID" value="HET20796.1"/>
    <property type="molecule type" value="Genomic_DNA"/>
</dbReference>
<dbReference type="InterPro" id="IPR036388">
    <property type="entry name" value="WH-like_DNA-bd_sf"/>
</dbReference>
<dbReference type="InterPro" id="IPR036390">
    <property type="entry name" value="WH_DNA-bd_sf"/>
</dbReference>
<dbReference type="InterPro" id="IPR014466">
    <property type="entry name" value="Txn_rg_UCP012876"/>
</dbReference>